<evidence type="ECO:0000256" key="4">
    <source>
        <dbReference type="ARBA" id="ARBA00022679"/>
    </source>
</evidence>
<evidence type="ECO:0000256" key="5">
    <source>
        <dbReference type="ARBA" id="ARBA00022777"/>
    </source>
</evidence>
<dbReference type="PROSITE" id="PS50109">
    <property type="entry name" value="HIS_KIN"/>
    <property type="match status" value="1"/>
</dbReference>
<keyword evidence="6" id="KW-0902">Two-component regulatory system</keyword>
<dbReference type="InterPro" id="IPR013767">
    <property type="entry name" value="PAS_fold"/>
</dbReference>
<feature type="domain" description="PAS" evidence="9">
    <location>
        <begin position="220"/>
        <end position="264"/>
    </location>
</feature>
<dbReference type="SMART" id="SM00091">
    <property type="entry name" value="PAS"/>
    <property type="match status" value="2"/>
</dbReference>
<dbReference type="InterPro" id="IPR003594">
    <property type="entry name" value="HATPase_dom"/>
</dbReference>
<keyword evidence="7" id="KW-1133">Transmembrane helix</keyword>
<dbReference type="Gene3D" id="3.30.450.20">
    <property type="entry name" value="PAS domain"/>
    <property type="match status" value="3"/>
</dbReference>
<gene>
    <name evidence="11" type="ORF">BTA35_0210900</name>
</gene>
<organism evidence="11 12">
    <name type="scientific">Oceanospirillum linum</name>
    <dbReference type="NCBI Taxonomy" id="966"/>
    <lineage>
        <taxon>Bacteria</taxon>
        <taxon>Pseudomonadati</taxon>
        <taxon>Pseudomonadota</taxon>
        <taxon>Gammaproteobacteria</taxon>
        <taxon>Oceanospirillales</taxon>
        <taxon>Oceanospirillaceae</taxon>
        <taxon>Oceanospirillum</taxon>
    </lineage>
</organism>
<keyword evidence="5" id="KW-0418">Kinase</keyword>
<reference evidence="11" key="1">
    <citation type="submission" date="2017-02" db="EMBL/GenBank/DDBJ databases">
        <title>Draft Genome Sequence of the Salt Water Bacterium Oceanospirillum linum ATCC 11336.</title>
        <authorList>
            <person name="Trachtenberg A.M."/>
            <person name="Carney J.G."/>
            <person name="Linnane J.D."/>
            <person name="Rheaume B.A."/>
            <person name="Pitts N.L."/>
            <person name="Mykles D.L."/>
            <person name="Maclea K.S."/>
        </authorList>
    </citation>
    <scope>NUCLEOTIDE SEQUENCE [LARGE SCALE GENOMIC DNA]</scope>
    <source>
        <strain evidence="11">ATCC 11336</strain>
    </source>
</reference>
<dbReference type="Pfam" id="PF08448">
    <property type="entry name" value="PAS_4"/>
    <property type="match status" value="1"/>
</dbReference>
<dbReference type="Pfam" id="PF00512">
    <property type="entry name" value="HisKA"/>
    <property type="match status" value="1"/>
</dbReference>
<evidence type="ECO:0000259" key="9">
    <source>
        <dbReference type="PROSITE" id="PS50112"/>
    </source>
</evidence>
<dbReference type="InterPro" id="IPR036097">
    <property type="entry name" value="HisK_dim/P_sf"/>
</dbReference>
<dbReference type="SUPFAM" id="SSF55781">
    <property type="entry name" value="GAF domain-like"/>
    <property type="match status" value="1"/>
</dbReference>
<dbReference type="STRING" id="966.BTA35_0210900"/>
<evidence type="ECO:0000256" key="1">
    <source>
        <dbReference type="ARBA" id="ARBA00000085"/>
    </source>
</evidence>
<dbReference type="InterPro" id="IPR005467">
    <property type="entry name" value="His_kinase_dom"/>
</dbReference>
<dbReference type="SMART" id="SM00086">
    <property type="entry name" value="PAC"/>
    <property type="match status" value="3"/>
</dbReference>
<keyword evidence="7" id="KW-0812">Transmembrane</keyword>
<dbReference type="PANTHER" id="PTHR43711:SF26">
    <property type="entry name" value="SENSOR HISTIDINE KINASE RCSC"/>
    <property type="match status" value="1"/>
</dbReference>
<dbReference type="SUPFAM" id="SSF55785">
    <property type="entry name" value="PYP-like sensor domain (PAS domain)"/>
    <property type="match status" value="3"/>
</dbReference>
<dbReference type="InterPro" id="IPR050736">
    <property type="entry name" value="Sensor_HK_Regulatory"/>
</dbReference>
<keyword evidence="3" id="KW-0597">Phosphoprotein</keyword>
<dbReference type="Gene3D" id="3.30.565.10">
    <property type="entry name" value="Histidine kinase-like ATPase, C-terminal domain"/>
    <property type="match status" value="1"/>
</dbReference>
<keyword evidence="4" id="KW-0808">Transferase</keyword>
<keyword evidence="7" id="KW-0472">Membrane</keyword>
<evidence type="ECO:0000259" key="10">
    <source>
        <dbReference type="PROSITE" id="PS50113"/>
    </source>
</evidence>
<dbReference type="InterPro" id="IPR035965">
    <property type="entry name" value="PAS-like_dom_sf"/>
</dbReference>
<dbReference type="InterPro" id="IPR000700">
    <property type="entry name" value="PAS-assoc_C"/>
</dbReference>
<feature type="domain" description="PAC" evidence="10">
    <location>
        <begin position="543"/>
        <end position="595"/>
    </location>
</feature>
<feature type="domain" description="Histidine kinase" evidence="8">
    <location>
        <begin position="799"/>
        <end position="1016"/>
    </location>
</feature>
<comment type="catalytic activity">
    <reaction evidence="1">
        <text>ATP + protein L-histidine = ADP + protein N-phospho-L-histidine.</text>
        <dbReference type="EC" id="2.7.13.3"/>
    </reaction>
</comment>
<dbReference type="PROSITE" id="PS50112">
    <property type="entry name" value="PAS"/>
    <property type="match status" value="1"/>
</dbReference>
<evidence type="ECO:0000313" key="12">
    <source>
        <dbReference type="Proteomes" id="UP000190064"/>
    </source>
</evidence>
<dbReference type="PROSITE" id="PS50113">
    <property type="entry name" value="PAC"/>
    <property type="match status" value="2"/>
</dbReference>
<dbReference type="PANTHER" id="PTHR43711">
    <property type="entry name" value="TWO-COMPONENT HISTIDINE KINASE"/>
    <property type="match status" value="1"/>
</dbReference>
<evidence type="ECO:0000256" key="3">
    <source>
        <dbReference type="ARBA" id="ARBA00022553"/>
    </source>
</evidence>
<sequence length="1162" mass="130245">MSVITHPLRLAEQGVGAIYVAAAVRNATSSPMAVLVFEIDPVVSFYQIFRKSAFSGTGEAYAFDRDGLLLTPGRNFAAERLRPTDRGQATLLGENNNSLPGYETTPLADRVGLVSDEVYIRNAIVGYDGQLKVGAWIWDKQFQMGLALEQTSVEGLELLRRMQWIFLTFVGLVILIILSFFFILAYWSAARTRDEDEAREALVSELVSLHERNTLDIADREATHRAIIDTAWDAIFTVDNRGVILSANPATARIFGCRQDKLTGHLIEDWVWLDGRERLRADYMAKACGQAIEATGVHYDRRTFPVTVSIAETETSQSSFFTVIVRDVSVQKMSERSLSEARQRLEMSQSFAYIGTWEWDVHSDKVMATEMALKLNGLEVSRCAVGLGVFFSRINGSDRPLLHRTLYDSVRAQEPFSIECRVDYDDESSEWLLIQGTPLQEQGAVNRLIGHVQRITERKENEKALLAARNMLRLVLDTIPIGVYWKKADLTIAGVNKKFCQDLELQEKDIIGKTDEEVYCNRSQAALIERLDRTVVETGVPMVRRSGRYQMNNGKLCYVEISRLPIQDQEHNTLGMLGVYTDVTERLETQKSLQRHHKLLASIYSSQLRYFAGDNCWAVFSHLLREVLELAESEYGFIGQVLYKPDGQPYLRTYAITRLTQDEITKEWQQKHHGDGVEFHNLGTLLGRGLRTAKLEISNTPLSEAWVKDITGGDVGVRNFMAIPLLKGNDLVGMIGFANHSKGYDQELIRFLQPILTTCANLIAAIDSDMKIIATQQQLLRAKESAEKANRAKTDFLSRVSHELRTPMNAILGFTGLLTESAETEEQHSFLREIDIAGHHLMSLINEVLDLGRIESGRIELQSDYISLDSLLEECCSVTGQLAQQKGIQLRMHPDSGRFLQVVADVGRLRQILLNLLSNAIKYNKPEGSVTLNVQLSKPGQVDIHVQDTGIGLSEHEMRHLFESFNRLHAEKTDIEGTGMGLVITRQLAELMRGSLTVSSTKGEGSRFTLSLPGNSSIQENEGESAQALLLPARVLILGEENPADSYFPGLEAALISADPVFVNSGGAFLELALQHDFQLMICDSQVSDFSLEELLHYLSDSDVLSKTPVLIIFPANFSFSFEALALPEHHLSHLYSYTKGELLAEKVQDLFNFTDRSQKSY</sequence>
<proteinExistence type="predicted"/>
<accession>A0A1T1HAC2</accession>
<evidence type="ECO:0000256" key="6">
    <source>
        <dbReference type="ARBA" id="ARBA00023012"/>
    </source>
</evidence>
<comment type="caution">
    <text evidence="11">The sequence shown here is derived from an EMBL/GenBank/DDBJ whole genome shotgun (WGS) entry which is preliminary data.</text>
</comment>
<dbReference type="EMBL" id="MTSD02000004">
    <property type="protein sequence ID" value="OOV86801.1"/>
    <property type="molecule type" value="Genomic_DNA"/>
</dbReference>
<dbReference type="InterPro" id="IPR000014">
    <property type="entry name" value="PAS"/>
</dbReference>
<evidence type="ECO:0000256" key="2">
    <source>
        <dbReference type="ARBA" id="ARBA00012438"/>
    </source>
</evidence>
<dbReference type="SUPFAM" id="SSF55874">
    <property type="entry name" value="ATPase domain of HSP90 chaperone/DNA topoisomerase II/histidine kinase"/>
    <property type="match status" value="1"/>
</dbReference>
<dbReference type="AlphaFoldDB" id="A0A1T1HAC2"/>
<dbReference type="Proteomes" id="UP000190064">
    <property type="component" value="Unassembled WGS sequence"/>
</dbReference>
<dbReference type="SMART" id="SM00387">
    <property type="entry name" value="HATPase_c"/>
    <property type="match status" value="1"/>
</dbReference>
<feature type="domain" description="PAC" evidence="10">
    <location>
        <begin position="416"/>
        <end position="467"/>
    </location>
</feature>
<dbReference type="EC" id="2.7.13.3" evidence="2"/>
<dbReference type="CDD" id="cd16922">
    <property type="entry name" value="HATPase_EvgS-ArcB-TorS-like"/>
    <property type="match status" value="1"/>
</dbReference>
<dbReference type="GO" id="GO:0006355">
    <property type="term" value="P:regulation of DNA-templated transcription"/>
    <property type="evidence" value="ECO:0007669"/>
    <property type="project" value="InterPro"/>
</dbReference>
<dbReference type="GO" id="GO:0000155">
    <property type="term" value="F:phosphorelay sensor kinase activity"/>
    <property type="evidence" value="ECO:0007669"/>
    <property type="project" value="InterPro"/>
</dbReference>
<dbReference type="Gene3D" id="3.30.450.40">
    <property type="match status" value="1"/>
</dbReference>
<protein>
    <recommendedName>
        <fullName evidence="2">histidine kinase</fullName>
        <ecNumber evidence="2">2.7.13.3</ecNumber>
    </recommendedName>
</protein>
<evidence type="ECO:0000313" key="11">
    <source>
        <dbReference type="EMBL" id="OOV86801.1"/>
    </source>
</evidence>
<dbReference type="RefSeq" id="WP_078319852.1">
    <property type="nucleotide sequence ID" value="NZ_FXTS01000005.1"/>
</dbReference>
<keyword evidence="12" id="KW-1185">Reference proteome</keyword>
<dbReference type="SMART" id="SM00388">
    <property type="entry name" value="HisKA"/>
    <property type="match status" value="1"/>
</dbReference>
<feature type="transmembrane region" description="Helical" evidence="7">
    <location>
        <begin position="164"/>
        <end position="187"/>
    </location>
</feature>
<evidence type="ECO:0000259" key="8">
    <source>
        <dbReference type="PROSITE" id="PS50109"/>
    </source>
</evidence>
<name>A0A1T1HAC2_OCELI</name>
<dbReference type="InterPro" id="IPR003661">
    <property type="entry name" value="HisK_dim/P_dom"/>
</dbReference>
<dbReference type="InterPro" id="IPR036890">
    <property type="entry name" value="HATPase_C_sf"/>
</dbReference>
<dbReference type="NCBIfam" id="TIGR00229">
    <property type="entry name" value="sensory_box"/>
    <property type="match status" value="2"/>
</dbReference>
<dbReference type="Pfam" id="PF00989">
    <property type="entry name" value="PAS"/>
    <property type="match status" value="1"/>
</dbReference>
<evidence type="ECO:0000256" key="7">
    <source>
        <dbReference type="SAM" id="Phobius"/>
    </source>
</evidence>
<dbReference type="InterPro" id="IPR001610">
    <property type="entry name" value="PAC"/>
</dbReference>
<dbReference type="PRINTS" id="PR00344">
    <property type="entry name" value="BCTRLSENSOR"/>
</dbReference>
<dbReference type="Gene3D" id="1.10.287.130">
    <property type="match status" value="1"/>
</dbReference>
<dbReference type="Pfam" id="PF13185">
    <property type="entry name" value="GAF_2"/>
    <property type="match status" value="1"/>
</dbReference>
<dbReference type="CDD" id="cd00130">
    <property type="entry name" value="PAS"/>
    <property type="match status" value="2"/>
</dbReference>
<dbReference type="InterPro" id="IPR029016">
    <property type="entry name" value="GAF-like_dom_sf"/>
</dbReference>
<dbReference type="InterPro" id="IPR003018">
    <property type="entry name" value="GAF"/>
</dbReference>
<dbReference type="CDD" id="cd00082">
    <property type="entry name" value="HisKA"/>
    <property type="match status" value="1"/>
</dbReference>
<dbReference type="InterPro" id="IPR013656">
    <property type="entry name" value="PAS_4"/>
</dbReference>
<dbReference type="Pfam" id="PF02518">
    <property type="entry name" value="HATPase_c"/>
    <property type="match status" value="1"/>
</dbReference>
<dbReference type="SUPFAM" id="SSF47384">
    <property type="entry name" value="Homodimeric domain of signal transducing histidine kinase"/>
    <property type="match status" value="1"/>
</dbReference>
<dbReference type="InterPro" id="IPR004358">
    <property type="entry name" value="Sig_transdc_His_kin-like_C"/>
</dbReference>